<gene>
    <name evidence="2" type="ORF">BXT84_09350</name>
</gene>
<accession>A0ABM6RRZ5</accession>
<evidence type="ECO:0008006" key="4">
    <source>
        <dbReference type="Google" id="ProtNLM"/>
    </source>
</evidence>
<name>A0ABM6RRZ5_9FIRM</name>
<organism evidence="2 3">
    <name type="scientific">Sulfobacillus thermotolerans</name>
    <dbReference type="NCBI Taxonomy" id="338644"/>
    <lineage>
        <taxon>Bacteria</taxon>
        <taxon>Bacillati</taxon>
        <taxon>Bacillota</taxon>
        <taxon>Clostridia</taxon>
        <taxon>Eubacteriales</taxon>
        <taxon>Clostridiales Family XVII. Incertae Sedis</taxon>
        <taxon>Sulfobacillus</taxon>
    </lineage>
</organism>
<dbReference type="InterPro" id="IPR015943">
    <property type="entry name" value="WD40/YVTN_repeat-like_dom_sf"/>
</dbReference>
<dbReference type="EMBL" id="CP019454">
    <property type="protein sequence ID" value="AUW94135.1"/>
    <property type="molecule type" value="Genomic_DNA"/>
</dbReference>
<keyword evidence="1" id="KW-0732">Signal</keyword>
<dbReference type="SUPFAM" id="SSF110296">
    <property type="entry name" value="Oligoxyloglucan reducing end-specific cellobiohydrolase"/>
    <property type="match status" value="1"/>
</dbReference>
<evidence type="ECO:0000313" key="3">
    <source>
        <dbReference type="Proteomes" id="UP000325292"/>
    </source>
</evidence>
<evidence type="ECO:0000313" key="2">
    <source>
        <dbReference type="EMBL" id="AUW94135.1"/>
    </source>
</evidence>
<proteinExistence type="predicted"/>
<keyword evidence="3" id="KW-1185">Reference proteome</keyword>
<dbReference type="Proteomes" id="UP000325292">
    <property type="component" value="Chromosome"/>
</dbReference>
<sequence length="650" mass="69015">MKTHVLWMTAAGLAALLTGCGNQPAASPPVSTSIPAKTFPISPDHLVLSPSHGAPGAMITAYGNLPHLAHDTRLPNETANVVIGSWTEGLQEQGLPVTWSKAHPGYFFVRFRMPAVPWITPHGAHPLKDGPVSIGIQCLGEPVQGCGLKAPTMQATFDFTGPIPKAPSHAVLHLHPDHGAAGTVIHVSGWAPLTTVIGEPFGYELDWQEPGKRAVVGQLGQVKQQWNGDLTGTFQVPAFLPSMGELSAGPATLDLAYVFTSNPQSSLGPLHSSRGAGFITIAPTQFVDTSSPEWSNLTIIPRHIASNQNGLSFAAPTPLAVNGQHLVIQSAYHGPLWQSYNGGQSWQPLSLQPLIPLSNAAGFPAVWPGNSTSVQATSITLDPAYPHSLFVAFSGVLKKYDQAPPVYNLPAFSTNAGGSWQLVPVPSGMVLGDFGGFYHTSQAVYALFSNGSLTETEETSNGGQSWSQQSLSAAVNHATLIWGAVPNQNNGQMGGFSPQLVLYKNNQGDWTPTAHVGLLEGPSDLVRLPHHQALLVSSSTSYPVQFSRNGGKTWQNIQLPTPPGATTQQSPYQTLQLLPSGSLLADVIESQGPNAWFVLPPHAQQWQPVPVALPQNTPITVGNKGIWWNSSSAESPQALPIIHHVLDKDL</sequence>
<feature type="signal peptide" evidence="1">
    <location>
        <begin position="1"/>
        <end position="25"/>
    </location>
</feature>
<dbReference type="PROSITE" id="PS51257">
    <property type="entry name" value="PROKAR_LIPOPROTEIN"/>
    <property type="match status" value="1"/>
</dbReference>
<dbReference type="Gene3D" id="2.130.10.10">
    <property type="entry name" value="YVTN repeat-like/Quinoprotein amine dehydrogenase"/>
    <property type="match status" value="1"/>
</dbReference>
<protein>
    <recommendedName>
        <fullName evidence="4">Exo-alpha-sialidase</fullName>
    </recommendedName>
</protein>
<evidence type="ECO:0000256" key="1">
    <source>
        <dbReference type="SAM" id="SignalP"/>
    </source>
</evidence>
<feature type="chain" id="PRO_5045470900" description="Exo-alpha-sialidase" evidence="1">
    <location>
        <begin position="26"/>
        <end position="650"/>
    </location>
</feature>
<reference evidence="2 3" key="1">
    <citation type="journal article" date="2019" name="Sci. Rep.">
        <title>Sulfobacillus thermotolerans: new insights into resistance and metabolic capacities of acidophilic chemolithotrophs.</title>
        <authorList>
            <person name="Panyushkina A.E."/>
            <person name="Babenko V.V."/>
            <person name="Nikitina A.S."/>
            <person name="Selezneva O.V."/>
            <person name="Tsaplina I.A."/>
            <person name="Letarova M.A."/>
            <person name="Kostryukova E.S."/>
            <person name="Letarov A.V."/>
        </authorList>
    </citation>
    <scope>NUCLEOTIDE SEQUENCE [LARGE SCALE GENOMIC DNA]</scope>
    <source>
        <strain evidence="2 3">Kr1</strain>
    </source>
</reference>